<organism evidence="1">
    <name type="scientific">Ixodes ricinus</name>
    <name type="common">Common tick</name>
    <name type="synonym">Acarus ricinus</name>
    <dbReference type="NCBI Taxonomy" id="34613"/>
    <lineage>
        <taxon>Eukaryota</taxon>
        <taxon>Metazoa</taxon>
        <taxon>Ecdysozoa</taxon>
        <taxon>Arthropoda</taxon>
        <taxon>Chelicerata</taxon>
        <taxon>Arachnida</taxon>
        <taxon>Acari</taxon>
        <taxon>Parasitiformes</taxon>
        <taxon>Ixodida</taxon>
        <taxon>Ixodoidea</taxon>
        <taxon>Ixodidae</taxon>
        <taxon>Ixodinae</taxon>
        <taxon>Ixodes</taxon>
    </lineage>
</organism>
<dbReference type="AlphaFoldDB" id="A0A6B0TU58"/>
<name>A0A6B0TU58_IXORI</name>
<evidence type="ECO:0000313" key="1">
    <source>
        <dbReference type="EMBL" id="MXU83529.1"/>
    </source>
</evidence>
<dbReference type="EMBL" id="GIFC01001446">
    <property type="protein sequence ID" value="MXU83529.1"/>
    <property type="molecule type" value="Transcribed_RNA"/>
</dbReference>
<accession>A0A6B0TU58</accession>
<reference evidence="1" key="1">
    <citation type="submission" date="2019-12" db="EMBL/GenBank/DDBJ databases">
        <title>An insight into the sialome of adult female Ixodes ricinus ticks feeding for 6 days.</title>
        <authorList>
            <person name="Perner J."/>
            <person name="Ribeiro J.M.C."/>
        </authorList>
    </citation>
    <scope>NUCLEOTIDE SEQUENCE</scope>
    <source>
        <strain evidence="1">Semi-engorged</strain>
        <tissue evidence="1">Salivary glands</tissue>
    </source>
</reference>
<sequence>MYRRRDYRQEICPCLGCGPSGEHDHLKSHPDASISFCKLCFLGFHGQATYLHHVSVGLAACGVAGCPLRGTCSLLE</sequence>
<protein>
    <submittedName>
        <fullName evidence="1">Uncharacterized protein</fullName>
    </submittedName>
</protein>
<proteinExistence type="predicted"/>